<dbReference type="Pfam" id="PF14099">
    <property type="entry name" value="Polysacc_lyase"/>
    <property type="match status" value="1"/>
</dbReference>
<dbReference type="RefSeq" id="WP_146850523.1">
    <property type="nucleotide sequence ID" value="NZ_BKAG01000013.1"/>
</dbReference>
<evidence type="ECO:0008006" key="3">
    <source>
        <dbReference type="Google" id="ProtNLM"/>
    </source>
</evidence>
<reference evidence="1 2" key="1">
    <citation type="submission" date="2019-07" db="EMBL/GenBank/DDBJ databases">
        <title>Whole genome shotgun sequence of Brevifollis gellanilyticus NBRC 108608.</title>
        <authorList>
            <person name="Hosoyama A."/>
            <person name="Uohara A."/>
            <person name="Ohji S."/>
            <person name="Ichikawa N."/>
        </authorList>
    </citation>
    <scope>NUCLEOTIDE SEQUENCE [LARGE SCALE GENOMIC DNA]</scope>
    <source>
        <strain evidence="1 2">NBRC 108608</strain>
    </source>
</reference>
<name>A0A512M9C4_9BACT</name>
<accession>A0A512M9C4</accession>
<dbReference type="Gene3D" id="2.60.120.200">
    <property type="match status" value="1"/>
</dbReference>
<evidence type="ECO:0000313" key="2">
    <source>
        <dbReference type="Proteomes" id="UP000321577"/>
    </source>
</evidence>
<sequence length="258" mass="29539">MAVRILLIVVFVLTSCDRGADPQAREKELAYLRVVMPEDLLPYAHVEVPAVENIAILGEGADRHLGLHTIPGQKRRSGGVRAEVSVDRPFEEGDTLRYEWQFRVPEDFKSDAPRNRWCIIGQWHDQPDIRQGETWEGFPSRSPPVLVGLGEWQGRLALGIEYGPTQAQKHGPIFIQRGKWHRIAMVIRWSRKADGRASVYFDDMTTAVKTFDGPNMHNGYQHYFKFGMYRHPDIATENWIHLREFKTSKVAPQPSPGQ</sequence>
<dbReference type="OrthoDB" id="1442444at2"/>
<comment type="caution">
    <text evidence="1">The sequence shown here is derived from an EMBL/GenBank/DDBJ whole genome shotgun (WGS) entry which is preliminary data.</text>
</comment>
<dbReference type="PROSITE" id="PS51257">
    <property type="entry name" value="PROKAR_LIPOPROTEIN"/>
    <property type="match status" value="1"/>
</dbReference>
<proteinExistence type="predicted"/>
<dbReference type="Proteomes" id="UP000321577">
    <property type="component" value="Unassembled WGS sequence"/>
</dbReference>
<organism evidence="1 2">
    <name type="scientific">Brevifollis gellanilyticus</name>
    <dbReference type="NCBI Taxonomy" id="748831"/>
    <lineage>
        <taxon>Bacteria</taxon>
        <taxon>Pseudomonadati</taxon>
        <taxon>Verrucomicrobiota</taxon>
        <taxon>Verrucomicrobiia</taxon>
        <taxon>Verrucomicrobiales</taxon>
        <taxon>Verrucomicrobiaceae</taxon>
    </lineage>
</organism>
<dbReference type="InterPro" id="IPR025975">
    <property type="entry name" value="Polysacc_lyase"/>
</dbReference>
<dbReference type="AlphaFoldDB" id="A0A512M9C4"/>
<gene>
    <name evidence="1" type="ORF">BGE01nite_22320</name>
</gene>
<keyword evidence="2" id="KW-1185">Reference proteome</keyword>
<dbReference type="EMBL" id="BKAG01000013">
    <property type="protein sequence ID" value="GEP42941.1"/>
    <property type="molecule type" value="Genomic_DNA"/>
</dbReference>
<protein>
    <recommendedName>
        <fullName evidence="3">Polysaccharide lyase</fullName>
    </recommendedName>
</protein>
<evidence type="ECO:0000313" key="1">
    <source>
        <dbReference type="EMBL" id="GEP42941.1"/>
    </source>
</evidence>